<dbReference type="EC" id="2.1.1.63" evidence="3"/>
<evidence type="ECO:0000256" key="3">
    <source>
        <dbReference type="ARBA" id="ARBA00011918"/>
    </source>
</evidence>
<evidence type="ECO:0000313" key="11">
    <source>
        <dbReference type="Proteomes" id="UP000182350"/>
    </source>
</evidence>
<dbReference type="Pfam" id="PF01035">
    <property type="entry name" value="DNA_binding_1"/>
    <property type="match status" value="1"/>
</dbReference>
<evidence type="ECO:0000256" key="1">
    <source>
        <dbReference type="ARBA" id="ARBA00001286"/>
    </source>
</evidence>
<evidence type="ECO:0000313" key="10">
    <source>
        <dbReference type="EMBL" id="SFX65284.1"/>
    </source>
</evidence>
<evidence type="ECO:0000259" key="9">
    <source>
        <dbReference type="Pfam" id="PF01035"/>
    </source>
</evidence>
<evidence type="ECO:0000256" key="6">
    <source>
        <dbReference type="ARBA" id="ARBA00022763"/>
    </source>
</evidence>
<feature type="domain" description="Methylated-DNA-[protein]-cysteine S-methyltransferase DNA binding" evidence="9">
    <location>
        <begin position="93"/>
        <end position="172"/>
    </location>
</feature>
<evidence type="ECO:0000256" key="7">
    <source>
        <dbReference type="ARBA" id="ARBA00023204"/>
    </source>
</evidence>
<keyword evidence="5 10" id="KW-0808">Transferase</keyword>
<dbReference type="PROSITE" id="PS00374">
    <property type="entry name" value="MGMT"/>
    <property type="match status" value="1"/>
</dbReference>
<dbReference type="AlphaFoldDB" id="A0A1K1YVA0"/>
<dbReference type="InterPro" id="IPR036388">
    <property type="entry name" value="WH-like_DNA-bd_sf"/>
</dbReference>
<accession>A0A1K1YVA0</accession>
<dbReference type="SUPFAM" id="SSF46767">
    <property type="entry name" value="Methylated DNA-protein cysteine methyltransferase, C-terminal domain"/>
    <property type="match status" value="1"/>
</dbReference>
<keyword evidence="4 10" id="KW-0489">Methyltransferase</keyword>
<dbReference type="Proteomes" id="UP000182350">
    <property type="component" value="Unassembled WGS sequence"/>
</dbReference>
<evidence type="ECO:0000256" key="2">
    <source>
        <dbReference type="ARBA" id="ARBA00008711"/>
    </source>
</evidence>
<dbReference type="InterPro" id="IPR014048">
    <property type="entry name" value="MethylDNA_cys_MeTrfase_DNA-bd"/>
</dbReference>
<keyword evidence="11" id="KW-1185">Reference proteome</keyword>
<evidence type="ECO:0000256" key="5">
    <source>
        <dbReference type="ARBA" id="ARBA00022679"/>
    </source>
</evidence>
<comment type="catalytic activity">
    <reaction evidence="8">
        <text>a 6-O-methyl-2'-deoxyguanosine in DNA + L-cysteinyl-[protein] = S-methyl-L-cysteinyl-[protein] + a 2'-deoxyguanosine in DNA</text>
        <dbReference type="Rhea" id="RHEA:24000"/>
        <dbReference type="Rhea" id="RHEA-COMP:10131"/>
        <dbReference type="Rhea" id="RHEA-COMP:10132"/>
        <dbReference type="Rhea" id="RHEA-COMP:11367"/>
        <dbReference type="Rhea" id="RHEA-COMP:11368"/>
        <dbReference type="ChEBI" id="CHEBI:29950"/>
        <dbReference type="ChEBI" id="CHEBI:82612"/>
        <dbReference type="ChEBI" id="CHEBI:85445"/>
        <dbReference type="ChEBI" id="CHEBI:85448"/>
        <dbReference type="EC" id="2.1.1.63"/>
    </reaction>
</comment>
<dbReference type="GO" id="GO:0003908">
    <property type="term" value="F:methylated-DNA-[protein]-cysteine S-methyltransferase activity"/>
    <property type="evidence" value="ECO:0007669"/>
    <property type="project" value="UniProtKB-EC"/>
</dbReference>
<dbReference type="NCBIfam" id="TIGR00589">
    <property type="entry name" value="ogt"/>
    <property type="match status" value="1"/>
</dbReference>
<keyword evidence="6" id="KW-0227">DNA damage</keyword>
<reference evidence="10 11" key="1">
    <citation type="submission" date="2016-11" db="EMBL/GenBank/DDBJ databases">
        <authorList>
            <person name="Jaros S."/>
            <person name="Januszkiewicz K."/>
            <person name="Wedrychowicz H."/>
        </authorList>
    </citation>
    <scope>NUCLEOTIDE SEQUENCE [LARGE SCALE GENOMIC DNA]</scope>
    <source>
        <strain evidence="10 11">DSM 21637</strain>
    </source>
</reference>
<name>A0A1K1YVA0_9GAMM</name>
<dbReference type="PANTHER" id="PTHR10815">
    <property type="entry name" value="METHYLATED-DNA--PROTEIN-CYSTEINE METHYLTRANSFERASE"/>
    <property type="match status" value="1"/>
</dbReference>
<protein>
    <recommendedName>
        <fullName evidence="3">methylated-DNA--[protein]-cysteine S-methyltransferase</fullName>
        <ecNumber evidence="3">2.1.1.63</ecNumber>
    </recommendedName>
</protein>
<keyword evidence="7" id="KW-0234">DNA repair</keyword>
<comment type="catalytic activity">
    <reaction evidence="1">
        <text>a 4-O-methyl-thymidine in DNA + L-cysteinyl-[protein] = a thymidine in DNA + S-methyl-L-cysteinyl-[protein]</text>
        <dbReference type="Rhea" id="RHEA:53428"/>
        <dbReference type="Rhea" id="RHEA-COMP:10131"/>
        <dbReference type="Rhea" id="RHEA-COMP:10132"/>
        <dbReference type="Rhea" id="RHEA-COMP:13555"/>
        <dbReference type="Rhea" id="RHEA-COMP:13556"/>
        <dbReference type="ChEBI" id="CHEBI:29950"/>
        <dbReference type="ChEBI" id="CHEBI:82612"/>
        <dbReference type="ChEBI" id="CHEBI:137386"/>
        <dbReference type="ChEBI" id="CHEBI:137387"/>
        <dbReference type="EC" id="2.1.1.63"/>
    </reaction>
</comment>
<dbReference type="GO" id="GO:0032259">
    <property type="term" value="P:methylation"/>
    <property type="evidence" value="ECO:0007669"/>
    <property type="project" value="UniProtKB-KW"/>
</dbReference>
<evidence type="ECO:0000256" key="4">
    <source>
        <dbReference type="ARBA" id="ARBA00022603"/>
    </source>
</evidence>
<dbReference type="FunFam" id="1.10.10.10:FF:000214">
    <property type="entry name" value="Methylated-DNA--protein-cysteine methyltransferase"/>
    <property type="match status" value="1"/>
</dbReference>
<gene>
    <name evidence="10" type="ORF">SAMN02745752_02371</name>
</gene>
<dbReference type="Gene3D" id="1.10.10.10">
    <property type="entry name" value="Winged helix-like DNA-binding domain superfamily/Winged helix DNA-binding domain"/>
    <property type="match status" value="1"/>
</dbReference>
<dbReference type="PANTHER" id="PTHR10815:SF13">
    <property type="entry name" value="METHYLATED-DNA--PROTEIN-CYSTEINE METHYLTRANSFERASE"/>
    <property type="match status" value="1"/>
</dbReference>
<dbReference type="OrthoDB" id="9811249at2"/>
<evidence type="ECO:0000256" key="8">
    <source>
        <dbReference type="ARBA" id="ARBA00049348"/>
    </source>
</evidence>
<dbReference type="RefSeq" id="WP_072326712.1">
    <property type="nucleotide sequence ID" value="NZ_FPJW01000009.1"/>
</dbReference>
<proteinExistence type="inferred from homology"/>
<sequence>MIHQALLKGSLLGWTEYQTGHCNSVILISQLGLVALEPVLSDEDFSEQLARFAAAGVAPLTAAQRISWSQRISEAWVNPRLIADLPLDLQGTPFQLQVWQALLQIPRGQTRSYAQIAASIGKPRAIRAVGTACGANPIPFLVPCHRVLRSDGSLGGYAFGLKMKQQLLEREKAL</sequence>
<dbReference type="EMBL" id="FPJW01000009">
    <property type="protein sequence ID" value="SFX65284.1"/>
    <property type="molecule type" value="Genomic_DNA"/>
</dbReference>
<comment type="similarity">
    <text evidence="2">Belongs to the MGMT family.</text>
</comment>
<dbReference type="STRING" id="1122209.SAMN02745752_02371"/>
<dbReference type="GO" id="GO:0006281">
    <property type="term" value="P:DNA repair"/>
    <property type="evidence" value="ECO:0007669"/>
    <property type="project" value="UniProtKB-KW"/>
</dbReference>
<dbReference type="InterPro" id="IPR036217">
    <property type="entry name" value="MethylDNA_cys_MeTrfase_DNAb"/>
</dbReference>
<dbReference type="CDD" id="cd06445">
    <property type="entry name" value="ATase"/>
    <property type="match status" value="1"/>
</dbReference>
<dbReference type="InterPro" id="IPR001497">
    <property type="entry name" value="MethylDNA_cys_MeTrfase_AS"/>
</dbReference>
<organism evidence="10 11">
    <name type="scientific">Marinospirillum alkaliphilum DSM 21637</name>
    <dbReference type="NCBI Taxonomy" id="1122209"/>
    <lineage>
        <taxon>Bacteria</taxon>
        <taxon>Pseudomonadati</taxon>
        <taxon>Pseudomonadota</taxon>
        <taxon>Gammaproteobacteria</taxon>
        <taxon>Oceanospirillales</taxon>
        <taxon>Oceanospirillaceae</taxon>
        <taxon>Marinospirillum</taxon>
    </lineage>
</organism>